<sequence length="155" mass="17223">MVSRETVVGDSGIYSIFQNKLFDDFESGASFGQLTLDAAALFLCVATNKLKSNVFLSFKKEKAAYSFYLLATGLEPDRFLFYPAPDLSEKVPGFNIESERYREDALIKLAGKNRFYVCVATRASLKERNISISSSSELSSMSISPGNKIDRDDVI</sequence>
<gene>
    <name evidence="1" type="ORF">METZ01_LOCUS420232</name>
</gene>
<feature type="non-terminal residue" evidence="1">
    <location>
        <position position="155"/>
    </location>
</feature>
<reference evidence="1" key="1">
    <citation type="submission" date="2018-05" db="EMBL/GenBank/DDBJ databases">
        <authorList>
            <person name="Lanie J.A."/>
            <person name="Ng W.-L."/>
            <person name="Kazmierczak K.M."/>
            <person name="Andrzejewski T.M."/>
            <person name="Davidsen T.M."/>
            <person name="Wayne K.J."/>
            <person name="Tettelin H."/>
            <person name="Glass J.I."/>
            <person name="Rusch D."/>
            <person name="Podicherti R."/>
            <person name="Tsui H.-C.T."/>
            <person name="Winkler M.E."/>
        </authorList>
    </citation>
    <scope>NUCLEOTIDE SEQUENCE</scope>
</reference>
<accession>A0A382XAL4</accession>
<name>A0A382XAL4_9ZZZZ</name>
<organism evidence="1">
    <name type="scientific">marine metagenome</name>
    <dbReference type="NCBI Taxonomy" id="408172"/>
    <lineage>
        <taxon>unclassified sequences</taxon>
        <taxon>metagenomes</taxon>
        <taxon>ecological metagenomes</taxon>
    </lineage>
</organism>
<dbReference type="EMBL" id="UINC01165786">
    <property type="protein sequence ID" value="SVD67378.1"/>
    <property type="molecule type" value="Genomic_DNA"/>
</dbReference>
<evidence type="ECO:0000313" key="1">
    <source>
        <dbReference type="EMBL" id="SVD67378.1"/>
    </source>
</evidence>
<proteinExistence type="predicted"/>
<protein>
    <submittedName>
        <fullName evidence="1">Uncharacterized protein</fullName>
    </submittedName>
</protein>
<dbReference type="AlphaFoldDB" id="A0A382XAL4"/>